<organism evidence="2 3">
    <name type="scientific">Crossiella cryophila</name>
    <dbReference type="NCBI Taxonomy" id="43355"/>
    <lineage>
        <taxon>Bacteria</taxon>
        <taxon>Bacillati</taxon>
        <taxon>Actinomycetota</taxon>
        <taxon>Actinomycetes</taxon>
        <taxon>Pseudonocardiales</taxon>
        <taxon>Pseudonocardiaceae</taxon>
        <taxon>Crossiella</taxon>
    </lineage>
</organism>
<protein>
    <recommendedName>
        <fullName evidence="4">DUF2993 domain-containing protein</fullName>
    </recommendedName>
</protein>
<reference evidence="2 3" key="1">
    <citation type="submission" date="2020-08" db="EMBL/GenBank/DDBJ databases">
        <title>Sequencing the genomes of 1000 actinobacteria strains.</title>
        <authorList>
            <person name="Klenk H.-P."/>
        </authorList>
    </citation>
    <scope>NUCLEOTIDE SEQUENCE [LARGE SCALE GENOMIC DNA]</scope>
    <source>
        <strain evidence="2 3">DSM 44230</strain>
    </source>
</reference>
<keyword evidence="1" id="KW-0472">Membrane</keyword>
<dbReference type="Proteomes" id="UP000533598">
    <property type="component" value="Unassembled WGS sequence"/>
</dbReference>
<evidence type="ECO:0000313" key="2">
    <source>
        <dbReference type="EMBL" id="MBB4675655.1"/>
    </source>
</evidence>
<gene>
    <name evidence="2" type="ORF">HNR67_001773</name>
</gene>
<dbReference type="AlphaFoldDB" id="A0A7W7C6Y9"/>
<evidence type="ECO:0000313" key="3">
    <source>
        <dbReference type="Proteomes" id="UP000533598"/>
    </source>
</evidence>
<keyword evidence="1" id="KW-1133">Transmembrane helix</keyword>
<accession>A0A7W7C6Y9</accession>
<name>A0A7W7C6Y9_9PSEU</name>
<keyword evidence="1" id="KW-0812">Transmembrane</keyword>
<feature type="transmembrane region" description="Helical" evidence="1">
    <location>
        <begin position="12"/>
        <end position="31"/>
    </location>
</feature>
<comment type="caution">
    <text evidence="2">The sequence shown here is derived from an EMBL/GenBank/DDBJ whole genome shotgun (WGS) entry which is preliminary data.</text>
</comment>
<evidence type="ECO:0008006" key="4">
    <source>
        <dbReference type="Google" id="ProtNLM"/>
    </source>
</evidence>
<keyword evidence="3" id="KW-1185">Reference proteome</keyword>
<evidence type="ECO:0000256" key="1">
    <source>
        <dbReference type="SAM" id="Phobius"/>
    </source>
</evidence>
<sequence length="211" mass="21252">MGTGRRVNLGRVAAFVAGLAVVGYLIAPLLLAGNSASEAAAAEVRPLVGGQVSEVRVEGLPGVDSQGSWFELVEATGVDGMGNSVRVVARQVDPGQHRAEDVSWFVSLPAVTGLRAVEGARLSGEVDGVRVDLVLGARLEGNQVVVVAESASVAGDPVAIDALPPGARAAAAPRRAQLPAGVSGLAVRGLDMDGERPRVELGAAGVATGVR</sequence>
<dbReference type="EMBL" id="JACHMH010000001">
    <property type="protein sequence ID" value="MBB4675655.1"/>
    <property type="molecule type" value="Genomic_DNA"/>
</dbReference>
<proteinExistence type="predicted"/>
<dbReference type="RefSeq" id="WP_185001599.1">
    <property type="nucleotide sequence ID" value="NZ_BAAAUI010000031.1"/>
</dbReference>